<evidence type="ECO:0000313" key="4">
    <source>
        <dbReference type="Proteomes" id="UP000031575"/>
    </source>
</evidence>
<keyword evidence="4" id="KW-1185">Reference proteome</keyword>
<dbReference type="EMBL" id="AWTV01000010">
    <property type="protein sequence ID" value="KIH87338.1"/>
    <property type="molecule type" value="Genomic_DNA"/>
</dbReference>
<evidence type="ECO:0000256" key="1">
    <source>
        <dbReference type="SAM" id="Coils"/>
    </source>
</evidence>
<name>A0A0C2F8F9_9PEZI</name>
<sequence length="293" mass="31940">MTSQNPTEPLEKTADNIVVDGQEFHLVTRTKAATRGPTNLGAAGPREPVAEENRVPQDNGAPVSFVSSTNTLKRQKTGFEAVPSQPSSYVAMPMKTTGITSGPPPAPPSTPNVKQSGFAEDKRKCPVVPIEPTVIAKPSAIRESLRTHFRAPFDGSMFKTYAEMRGGAGDIDDNDNANANTNGNNEKREREFVRAPSSAPQTSTDALADDNQELPWPKGTLWDHSVSYQTTREETEAREMGEASEKLAELERTMAKEIQAIKELKELKALTIKELEALKTQELEVPIAKKLDG</sequence>
<reference evidence="3 4" key="1">
    <citation type="journal article" date="2014" name="BMC Genomics">
        <title>Comparative genomics of the major fungal agents of human and animal Sporotrichosis: Sporothrix schenckii and Sporothrix brasiliensis.</title>
        <authorList>
            <person name="Teixeira M.M."/>
            <person name="de Almeida L.G."/>
            <person name="Kubitschek-Barreira P."/>
            <person name="Alves F.L."/>
            <person name="Kioshima E.S."/>
            <person name="Abadio A.K."/>
            <person name="Fernandes L."/>
            <person name="Derengowski L.S."/>
            <person name="Ferreira K.S."/>
            <person name="Souza R.C."/>
            <person name="Ruiz J.C."/>
            <person name="de Andrade N.C."/>
            <person name="Paes H.C."/>
            <person name="Nicola A.M."/>
            <person name="Albuquerque P."/>
            <person name="Gerber A.L."/>
            <person name="Martins V.P."/>
            <person name="Peconick L.D."/>
            <person name="Neto A.V."/>
            <person name="Chaucanez C.B."/>
            <person name="Silva P.A."/>
            <person name="Cunha O.L."/>
            <person name="de Oliveira F.F."/>
            <person name="dos Santos T.C."/>
            <person name="Barros A.L."/>
            <person name="Soares M.A."/>
            <person name="de Oliveira L.M."/>
            <person name="Marini M.M."/>
            <person name="Villalobos-Duno H."/>
            <person name="Cunha M.M."/>
            <person name="de Hoog S."/>
            <person name="da Silveira J.F."/>
            <person name="Henrissat B."/>
            <person name="Nino-Vega G.A."/>
            <person name="Cisalpino P.S."/>
            <person name="Mora-Montes H.M."/>
            <person name="Almeida S.R."/>
            <person name="Stajich J.E."/>
            <person name="Lopes-Bezerra L.M."/>
            <person name="Vasconcelos A.T."/>
            <person name="Felipe M.S."/>
        </authorList>
    </citation>
    <scope>NUCLEOTIDE SEQUENCE [LARGE SCALE GENOMIC DNA]</scope>
    <source>
        <strain evidence="3 4">5110</strain>
    </source>
</reference>
<gene>
    <name evidence="3" type="ORF">SPBR_05109</name>
</gene>
<feature type="region of interest" description="Disordered" evidence="2">
    <location>
        <begin position="168"/>
        <end position="212"/>
    </location>
</feature>
<dbReference type="VEuPathDB" id="FungiDB:SPBR_05109"/>
<comment type="caution">
    <text evidence="3">The sequence shown here is derived from an EMBL/GenBank/DDBJ whole genome shotgun (WGS) entry which is preliminary data.</text>
</comment>
<evidence type="ECO:0000256" key="2">
    <source>
        <dbReference type="SAM" id="MobiDB-lite"/>
    </source>
</evidence>
<organism evidence="3 4">
    <name type="scientific">Sporothrix brasiliensis 5110</name>
    <dbReference type="NCBI Taxonomy" id="1398154"/>
    <lineage>
        <taxon>Eukaryota</taxon>
        <taxon>Fungi</taxon>
        <taxon>Dikarya</taxon>
        <taxon>Ascomycota</taxon>
        <taxon>Pezizomycotina</taxon>
        <taxon>Sordariomycetes</taxon>
        <taxon>Sordariomycetidae</taxon>
        <taxon>Ophiostomatales</taxon>
        <taxon>Ophiostomataceae</taxon>
        <taxon>Sporothrix</taxon>
    </lineage>
</organism>
<dbReference type="AlphaFoldDB" id="A0A0C2F8F9"/>
<accession>A0A0C2F8F9</accession>
<dbReference type="Proteomes" id="UP000031575">
    <property type="component" value="Unassembled WGS sequence"/>
</dbReference>
<proteinExistence type="predicted"/>
<feature type="region of interest" description="Disordered" evidence="2">
    <location>
        <begin position="29"/>
        <end position="120"/>
    </location>
</feature>
<dbReference type="HOGENOM" id="CLU_950516_0_0_1"/>
<evidence type="ECO:0000313" key="3">
    <source>
        <dbReference type="EMBL" id="KIH87338.1"/>
    </source>
</evidence>
<dbReference type="OrthoDB" id="10304909at2759"/>
<protein>
    <submittedName>
        <fullName evidence="3">Uncharacterized protein</fullName>
    </submittedName>
</protein>
<dbReference type="RefSeq" id="XP_040615348.1">
    <property type="nucleotide sequence ID" value="XM_040763386.1"/>
</dbReference>
<feature type="coiled-coil region" evidence="1">
    <location>
        <begin position="233"/>
        <end position="281"/>
    </location>
</feature>
<keyword evidence="1" id="KW-0175">Coiled coil</keyword>
<dbReference type="GeneID" id="63678307"/>